<accession>A0A7H1NS08</accession>
<dbReference type="GO" id="GO:0008237">
    <property type="term" value="F:metallopeptidase activity"/>
    <property type="evidence" value="ECO:0007669"/>
    <property type="project" value="UniProtKB-KW"/>
</dbReference>
<evidence type="ECO:0000313" key="8">
    <source>
        <dbReference type="EMBL" id="QNT78568.1"/>
    </source>
</evidence>
<dbReference type="Pfam" id="PF04002">
    <property type="entry name" value="RadC"/>
    <property type="match status" value="1"/>
</dbReference>
<evidence type="ECO:0000256" key="1">
    <source>
        <dbReference type="ARBA" id="ARBA00022670"/>
    </source>
</evidence>
<dbReference type="PANTHER" id="PTHR30471:SF3">
    <property type="entry name" value="UPF0758 PROTEIN YEES-RELATED"/>
    <property type="match status" value="1"/>
</dbReference>
<evidence type="ECO:0000313" key="9">
    <source>
        <dbReference type="Proteomes" id="UP000516349"/>
    </source>
</evidence>
<gene>
    <name evidence="8" type="ORF">JGUZn3_13420</name>
</gene>
<dbReference type="InterPro" id="IPR025657">
    <property type="entry name" value="RadC_JAB"/>
</dbReference>
<keyword evidence="2" id="KW-0479">Metal-binding</keyword>
<evidence type="ECO:0000259" key="7">
    <source>
        <dbReference type="PROSITE" id="PS50249"/>
    </source>
</evidence>
<name>A0A7H1NS08_9PROT</name>
<dbReference type="RefSeq" id="WP_203412819.1">
    <property type="nucleotide sequence ID" value="NZ_CP060244.1"/>
</dbReference>
<dbReference type="PANTHER" id="PTHR30471">
    <property type="entry name" value="DNA REPAIR PROTEIN RADC"/>
    <property type="match status" value="1"/>
</dbReference>
<reference evidence="8 9" key="1">
    <citation type="submission" date="2020-08" db="EMBL/GenBank/DDBJ databases">
        <title>Complete genome sequence of Entomobacter blattae G55GP.</title>
        <authorList>
            <person name="Poehlein A."/>
            <person name="Guzman J."/>
            <person name="Daniel R."/>
            <person name="Vilcinskas A."/>
        </authorList>
    </citation>
    <scope>NUCLEOTIDE SEQUENCE [LARGE SCALE GENOMIC DNA]</scope>
    <source>
        <strain evidence="8 9">G55GP</strain>
    </source>
</reference>
<comment type="similarity">
    <text evidence="6">Belongs to the UPF0758 family.</text>
</comment>
<evidence type="ECO:0000256" key="5">
    <source>
        <dbReference type="ARBA" id="ARBA00023049"/>
    </source>
</evidence>
<dbReference type="KEGG" id="ebla:JGUZn3_13420"/>
<dbReference type="NCBIfam" id="TIGR00608">
    <property type="entry name" value="radc"/>
    <property type="match status" value="1"/>
</dbReference>
<dbReference type="InterPro" id="IPR037518">
    <property type="entry name" value="MPN"/>
</dbReference>
<evidence type="ECO:0000256" key="6">
    <source>
        <dbReference type="RuleBase" id="RU003797"/>
    </source>
</evidence>
<organism evidence="8 9">
    <name type="scientific">Entomobacter blattae</name>
    <dbReference type="NCBI Taxonomy" id="2762277"/>
    <lineage>
        <taxon>Bacteria</taxon>
        <taxon>Pseudomonadati</taxon>
        <taxon>Pseudomonadota</taxon>
        <taxon>Alphaproteobacteria</taxon>
        <taxon>Acetobacterales</taxon>
        <taxon>Acetobacteraceae</taxon>
        <taxon>Entomobacter</taxon>
    </lineage>
</organism>
<dbReference type="EMBL" id="CP060244">
    <property type="protein sequence ID" value="QNT78568.1"/>
    <property type="molecule type" value="Genomic_DNA"/>
</dbReference>
<dbReference type="GO" id="GO:0006508">
    <property type="term" value="P:proteolysis"/>
    <property type="evidence" value="ECO:0007669"/>
    <property type="project" value="UniProtKB-KW"/>
</dbReference>
<keyword evidence="1" id="KW-0645">Protease</keyword>
<dbReference type="PROSITE" id="PS50249">
    <property type="entry name" value="MPN"/>
    <property type="match status" value="1"/>
</dbReference>
<keyword evidence="9" id="KW-1185">Reference proteome</keyword>
<keyword evidence="5" id="KW-0482">Metalloprotease</keyword>
<evidence type="ECO:0000256" key="3">
    <source>
        <dbReference type="ARBA" id="ARBA00022801"/>
    </source>
</evidence>
<keyword evidence="3" id="KW-0378">Hydrolase</keyword>
<dbReference type="Gene3D" id="3.40.140.10">
    <property type="entry name" value="Cytidine Deaminase, domain 2"/>
    <property type="match status" value="1"/>
</dbReference>
<evidence type="ECO:0000256" key="4">
    <source>
        <dbReference type="ARBA" id="ARBA00022833"/>
    </source>
</evidence>
<dbReference type="InterPro" id="IPR001405">
    <property type="entry name" value="UPF0758"/>
</dbReference>
<proteinExistence type="inferred from homology"/>
<evidence type="ECO:0000256" key="2">
    <source>
        <dbReference type="ARBA" id="ARBA00022723"/>
    </source>
</evidence>
<protein>
    <submittedName>
        <fullName evidence="8">RadC-like JAB domain protein</fullName>
    </submittedName>
</protein>
<keyword evidence="4" id="KW-0862">Zinc</keyword>
<feature type="domain" description="MPN" evidence="7">
    <location>
        <begin position="107"/>
        <end position="229"/>
    </location>
</feature>
<dbReference type="AlphaFoldDB" id="A0A7H1NS08"/>
<dbReference type="Proteomes" id="UP000516349">
    <property type="component" value="Chromosome"/>
</dbReference>
<dbReference type="CDD" id="cd08071">
    <property type="entry name" value="MPN_DUF2466"/>
    <property type="match status" value="1"/>
</dbReference>
<dbReference type="GO" id="GO:0046872">
    <property type="term" value="F:metal ion binding"/>
    <property type="evidence" value="ECO:0007669"/>
    <property type="project" value="UniProtKB-KW"/>
</dbReference>
<sequence length="229" mass="25812">MSGKEIYPSHRGDERKNTEGQHFFWGSFSEEEKITAWLSFFMADKGAAQAKARSYCAEYGTFAELCAAEHEGKVVLFPPTEQTMVQKQVIEEMSIRLLYSHLGDRNVLDSPERIASYFMACLSWQKNEQFRVLFLDENSNLLADKVLFSGTVDFVPVYPRQVALQILSLGAKGIVLVHNHPGGDPTPSKEDDALTRRMRKICILLGCELKDHMIISRGGWVSMAQSGML</sequence>